<organism evidence="1 2">
    <name type="scientific">Trichuris muris</name>
    <name type="common">Mouse whipworm</name>
    <dbReference type="NCBI Taxonomy" id="70415"/>
    <lineage>
        <taxon>Eukaryota</taxon>
        <taxon>Metazoa</taxon>
        <taxon>Ecdysozoa</taxon>
        <taxon>Nematoda</taxon>
        <taxon>Enoplea</taxon>
        <taxon>Dorylaimia</taxon>
        <taxon>Trichinellida</taxon>
        <taxon>Trichuridae</taxon>
        <taxon>Trichuris</taxon>
    </lineage>
</organism>
<keyword evidence="1" id="KW-1185">Reference proteome</keyword>
<dbReference type="Proteomes" id="UP000046395">
    <property type="component" value="Unassembled WGS sequence"/>
</dbReference>
<name>A0A5S6Q1G2_TRIMR</name>
<protein>
    <submittedName>
        <fullName evidence="2">Secreted protein</fullName>
    </submittedName>
</protein>
<dbReference type="WBParaSite" id="TMUE_0000000994.1">
    <property type="protein sequence ID" value="TMUE_0000000994.1"/>
    <property type="gene ID" value="WBGene00296911"/>
</dbReference>
<evidence type="ECO:0000313" key="1">
    <source>
        <dbReference type="Proteomes" id="UP000046395"/>
    </source>
</evidence>
<dbReference type="AlphaFoldDB" id="A0A5S6Q1G2"/>
<evidence type="ECO:0000313" key="2">
    <source>
        <dbReference type="WBParaSite" id="TMUE_0000000994.1"/>
    </source>
</evidence>
<accession>A0A5S6Q1G2</accession>
<proteinExistence type="predicted"/>
<sequence>MRKSLPLFGLQLANITSCVQQIHSRNLPPGSKGKIAFWRAVMFCHRLGTVRRKQGHSYQIAAERGEHFKAIRMPFSSEQRNNVLCRKYNKRRWSVRGM</sequence>
<reference evidence="2" key="1">
    <citation type="submission" date="2019-12" db="UniProtKB">
        <authorList>
            <consortium name="WormBaseParasite"/>
        </authorList>
    </citation>
    <scope>IDENTIFICATION</scope>
</reference>